<keyword evidence="2" id="KW-1185">Reference proteome</keyword>
<evidence type="ECO:0000313" key="1">
    <source>
        <dbReference type="EMBL" id="VFV18340.1"/>
    </source>
</evidence>
<evidence type="ECO:0000313" key="2">
    <source>
        <dbReference type="Proteomes" id="UP000386466"/>
    </source>
</evidence>
<dbReference type="AlphaFoldDB" id="A0A485MC48"/>
<organism evidence="1 2">
    <name type="scientific">Lynx pardinus</name>
    <name type="common">Iberian lynx</name>
    <name type="synonym">Felis pardina</name>
    <dbReference type="NCBI Taxonomy" id="191816"/>
    <lineage>
        <taxon>Eukaryota</taxon>
        <taxon>Metazoa</taxon>
        <taxon>Chordata</taxon>
        <taxon>Craniata</taxon>
        <taxon>Vertebrata</taxon>
        <taxon>Euteleostomi</taxon>
        <taxon>Mammalia</taxon>
        <taxon>Eutheria</taxon>
        <taxon>Laurasiatheria</taxon>
        <taxon>Carnivora</taxon>
        <taxon>Feliformia</taxon>
        <taxon>Felidae</taxon>
        <taxon>Felinae</taxon>
        <taxon>Lynx</taxon>
    </lineage>
</organism>
<protein>
    <submittedName>
        <fullName evidence="1">Unnamed protein product</fullName>
    </submittedName>
</protein>
<name>A0A485MC48_LYNPA</name>
<proteinExistence type="predicted"/>
<dbReference type="Proteomes" id="UP000386466">
    <property type="component" value="Unassembled WGS sequence"/>
</dbReference>
<sequence length="71" mass="8253">MPEEKEASQESIQVPQKLVGYILQQALQREDTGQHLQQLHRQKFIILQHPSSQAISEKLVFLYLQGELQVK</sequence>
<gene>
    <name evidence="1" type="ORF">LYPA_23C019513</name>
</gene>
<reference evidence="1 2" key="1">
    <citation type="submission" date="2019-01" db="EMBL/GenBank/DDBJ databases">
        <authorList>
            <person name="Alioto T."/>
            <person name="Alioto T."/>
        </authorList>
    </citation>
    <scope>NUCLEOTIDE SEQUENCE [LARGE SCALE GENOMIC DNA]</scope>
</reference>
<dbReference type="EMBL" id="CAAGRJ010000838">
    <property type="protein sequence ID" value="VFV18340.1"/>
    <property type="molecule type" value="Genomic_DNA"/>
</dbReference>
<accession>A0A485MC48</accession>